<organism evidence="1 2">
    <name type="scientific">Acinetobacter gyllenbergii CIP 110306 = MTCC 11365</name>
    <dbReference type="NCBI Taxonomy" id="1217657"/>
    <lineage>
        <taxon>Bacteria</taxon>
        <taxon>Pseudomonadati</taxon>
        <taxon>Pseudomonadota</taxon>
        <taxon>Gammaproteobacteria</taxon>
        <taxon>Moraxellales</taxon>
        <taxon>Moraxellaceae</taxon>
        <taxon>Acinetobacter</taxon>
    </lineage>
</organism>
<comment type="caution">
    <text evidence="1">The sequence shown here is derived from an EMBL/GenBank/DDBJ whole genome shotgun (WGS) entry which is preliminary data.</text>
</comment>
<evidence type="ECO:0000313" key="1">
    <source>
        <dbReference type="EMBL" id="EPF75526.1"/>
    </source>
</evidence>
<proteinExistence type="predicted"/>
<dbReference type="Proteomes" id="UP000014523">
    <property type="component" value="Unassembled WGS sequence"/>
</dbReference>
<protein>
    <submittedName>
        <fullName evidence="1">Uncharacterized protein</fullName>
    </submittedName>
</protein>
<reference evidence="1 2" key="1">
    <citation type="submission" date="2013-06" db="EMBL/GenBank/DDBJ databases">
        <title>The Genome Sequence of Acinetobacter gyllenbergii CIP 110306.</title>
        <authorList>
            <consortium name="The Broad Institute Genome Sequencing Platform"/>
            <consortium name="The Broad Institute Genome Sequencing Center for Infectious Disease"/>
            <person name="Cerqueira G."/>
            <person name="Feldgarden M."/>
            <person name="Courvalin P."/>
            <person name="Perichon B."/>
            <person name="Grillot-Courvalin C."/>
            <person name="Clermont D."/>
            <person name="Rocha E."/>
            <person name="Yoon E.-J."/>
            <person name="Nemec A."/>
            <person name="Young S.K."/>
            <person name="Zeng Q."/>
            <person name="Gargeya S."/>
            <person name="Fitzgerald M."/>
            <person name="Abouelleil A."/>
            <person name="Alvarado L."/>
            <person name="Berlin A.M."/>
            <person name="Chapman S.B."/>
            <person name="Dewar J."/>
            <person name="Goldberg J."/>
            <person name="Griggs A."/>
            <person name="Gujja S."/>
            <person name="Hansen M."/>
            <person name="Howarth C."/>
            <person name="Imamovic A."/>
            <person name="Larimer J."/>
            <person name="McCowan C."/>
            <person name="Murphy C."/>
            <person name="Pearson M."/>
            <person name="Priest M."/>
            <person name="Roberts A."/>
            <person name="Saif S."/>
            <person name="Shea T."/>
            <person name="Sykes S."/>
            <person name="Wortman J."/>
            <person name="Nusbaum C."/>
            <person name="Birren B."/>
        </authorList>
    </citation>
    <scope>NUCLEOTIDE SEQUENCE [LARGE SCALE GENOMIC DNA]</scope>
    <source>
        <strain evidence="1 2">CIP 110306</strain>
    </source>
</reference>
<dbReference type="EMBL" id="ATGG01000025">
    <property type="protein sequence ID" value="EPF75526.1"/>
    <property type="molecule type" value="Genomic_DNA"/>
</dbReference>
<dbReference type="AlphaFoldDB" id="A0A829HE31"/>
<evidence type="ECO:0000313" key="2">
    <source>
        <dbReference type="Proteomes" id="UP000014523"/>
    </source>
</evidence>
<accession>A0A829HE31</accession>
<sequence length="388" mass="46262">MQQLSDLQFLQYFISDALYPRCNQDDQPLKDFYSQHWQRFAELSVKADKILNQEELIQLYSVVLHLKCSIKLKAQNYSIFIEAYRQYLSDFGSVLNVYDVREPLFLYGFDQFNPLAQGHSFEQYEKLRKLYTRIESYTSIRGHLKKMDFFKQQQGFAEYALQCLEHMSQYDFYCEDNQLVLGLKIRAMALLALFNPQYQAIFLEKFLHGDYAVFGPDNFRILCLYCEKMLQQYGDDIFTADAFPYVQQLIELENVKRRASETFIWKTKLGLDLPLKDWGVSIWIDLKHNHGYVFLELQDDSAFNWHVKLFVSPLNQSYSQHHFSDSYQNELEMPAFSEYGVFGFPEWLKTLKQDYQFDWESVKISGLKKRADKQKLMQWLVSPFQHEN</sequence>
<keyword evidence="2" id="KW-1185">Reference proteome</keyword>
<gene>
    <name evidence="1" type="ORF">F957_03090</name>
</gene>
<name>A0A829HE31_9GAMM</name>